<evidence type="ECO:0000313" key="1">
    <source>
        <dbReference type="EMBL" id="KAK1321227.1"/>
    </source>
</evidence>
<dbReference type="EMBL" id="JAUJYO010000003">
    <property type="protein sequence ID" value="KAK1321227.1"/>
    <property type="molecule type" value="Genomic_DNA"/>
</dbReference>
<dbReference type="AlphaFoldDB" id="A0AAV9F6G9"/>
<reference evidence="1" key="2">
    <citation type="submission" date="2023-06" db="EMBL/GenBank/DDBJ databases">
        <authorList>
            <person name="Ma L."/>
            <person name="Liu K.-W."/>
            <person name="Li Z."/>
            <person name="Hsiao Y.-Y."/>
            <person name="Qi Y."/>
            <person name="Fu T."/>
            <person name="Tang G."/>
            <person name="Zhang D."/>
            <person name="Sun W.-H."/>
            <person name="Liu D.-K."/>
            <person name="Li Y."/>
            <person name="Chen G.-Z."/>
            <person name="Liu X.-D."/>
            <person name="Liao X.-Y."/>
            <person name="Jiang Y.-T."/>
            <person name="Yu X."/>
            <person name="Hao Y."/>
            <person name="Huang J."/>
            <person name="Zhao X.-W."/>
            <person name="Ke S."/>
            <person name="Chen Y.-Y."/>
            <person name="Wu W.-L."/>
            <person name="Hsu J.-L."/>
            <person name="Lin Y.-F."/>
            <person name="Huang M.-D."/>
            <person name="Li C.-Y."/>
            <person name="Huang L."/>
            <person name="Wang Z.-W."/>
            <person name="Zhao X."/>
            <person name="Zhong W.-Y."/>
            <person name="Peng D.-H."/>
            <person name="Ahmad S."/>
            <person name="Lan S."/>
            <person name="Zhang J.-S."/>
            <person name="Tsai W.-C."/>
            <person name="Van De Peer Y."/>
            <person name="Liu Z.-J."/>
        </authorList>
    </citation>
    <scope>NUCLEOTIDE SEQUENCE</scope>
    <source>
        <strain evidence="1">CP</strain>
        <tissue evidence="1">Leaves</tissue>
    </source>
</reference>
<dbReference type="Proteomes" id="UP001180020">
    <property type="component" value="Unassembled WGS sequence"/>
</dbReference>
<sequence length="85" mass="9888">MTVQAHKDVLRFHVLVKILRGSDVMWDLKASKADRSVELSCLKDATNHGQSEMYKMHHRSKKQCFLLPIMLTQSVQANECAYRQR</sequence>
<protein>
    <submittedName>
        <fullName evidence="1">Uncharacterized protein</fullName>
    </submittedName>
</protein>
<organism evidence="1 2">
    <name type="scientific">Acorus calamus</name>
    <name type="common">Sweet flag</name>
    <dbReference type="NCBI Taxonomy" id="4465"/>
    <lineage>
        <taxon>Eukaryota</taxon>
        <taxon>Viridiplantae</taxon>
        <taxon>Streptophyta</taxon>
        <taxon>Embryophyta</taxon>
        <taxon>Tracheophyta</taxon>
        <taxon>Spermatophyta</taxon>
        <taxon>Magnoliopsida</taxon>
        <taxon>Liliopsida</taxon>
        <taxon>Acoraceae</taxon>
        <taxon>Acorus</taxon>
    </lineage>
</organism>
<keyword evidence="2" id="KW-1185">Reference proteome</keyword>
<reference evidence="1" key="1">
    <citation type="journal article" date="2023" name="Nat. Commun.">
        <title>Diploid and tetraploid genomes of Acorus and the evolution of monocots.</title>
        <authorList>
            <person name="Ma L."/>
            <person name="Liu K.W."/>
            <person name="Li Z."/>
            <person name="Hsiao Y.Y."/>
            <person name="Qi Y."/>
            <person name="Fu T."/>
            <person name="Tang G.D."/>
            <person name="Zhang D."/>
            <person name="Sun W.H."/>
            <person name="Liu D.K."/>
            <person name="Li Y."/>
            <person name="Chen G.Z."/>
            <person name="Liu X.D."/>
            <person name="Liao X.Y."/>
            <person name="Jiang Y.T."/>
            <person name="Yu X."/>
            <person name="Hao Y."/>
            <person name="Huang J."/>
            <person name="Zhao X.W."/>
            <person name="Ke S."/>
            <person name="Chen Y.Y."/>
            <person name="Wu W.L."/>
            <person name="Hsu J.L."/>
            <person name="Lin Y.F."/>
            <person name="Huang M.D."/>
            <person name="Li C.Y."/>
            <person name="Huang L."/>
            <person name="Wang Z.W."/>
            <person name="Zhao X."/>
            <person name="Zhong W.Y."/>
            <person name="Peng D.H."/>
            <person name="Ahmad S."/>
            <person name="Lan S."/>
            <person name="Zhang J.S."/>
            <person name="Tsai W.C."/>
            <person name="Van de Peer Y."/>
            <person name="Liu Z.J."/>
        </authorList>
    </citation>
    <scope>NUCLEOTIDE SEQUENCE</scope>
    <source>
        <strain evidence="1">CP</strain>
    </source>
</reference>
<gene>
    <name evidence="1" type="ORF">QJS10_CPA03g00240</name>
</gene>
<proteinExistence type="predicted"/>
<accession>A0AAV9F6G9</accession>
<name>A0AAV9F6G9_ACOCL</name>
<comment type="caution">
    <text evidence="1">The sequence shown here is derived from an EMBL/GenBank/DDBJ whole genome shotgun (WGS) entry which is preliminary data.</text>
</comment>
<evidence type="ECO:0000313" key="2">
    <source>
        <dbReference type="Proteomes" id="UP001180020"/>
    </source>
</evidence>